<protein>
    <submittedName>
        <fullName evidence="1">Uncharacterized protein</fullName>
    </submittedName>
</protein>
<reference evidence="1" key="1">
    <citation type="submission" date="2021-06" db="EMBL/GenBank/DDBJ databases">
        <title>Parelaphostrongylus tenuis whole genome reference sequence.</title>
        <authorList>
            <person name="Garwood T.J."/>
            <person name="Larsen P.A."/>
            <person name="Fountain-Jones N.M."/>
            <person name="Garbe J.R."/>
            <person name="Macchietto M.G."/>
            <person name="Kania S.A."/>
            <person name="Gerhold R.W."/>
            <person name="Richards J.E."/>
            <person name="Wolf T.M."/>
        </authorList>
    </citation>
    <scope>NUCLEOTIDE SEQUENCE</scope>
    <source>
        <strain evidence="1">MNPRO001-30</strain>
        <tissue evidence="1">Meninges</tissue>
    </source>
</reference>
<dbReference type="Proteomes" id="UP001196413">
    <property type="component" value="Unassembled WGS sequence"/>
</dbReference>
<gene>
    <name evidence="1" type="ORF">KIN20_025973</name>
</gene>
<sequence length="153" mass="18057">MFVDCLEDSDFLSAHGGIFRSLNWTNDELAEISALHTAASHHKLMKLMTQKMSESDVEFRTRQQIEKFMLDRVPPRFLEKFLSEEDRSTLLRHHATGNFHQYAVLMFKRLFELSKHQVILALRYFGHTEEAKYIEEAECYKCAMGRLSKRLVR</sequence>
<comment type="caution">
    <text evidence="1">The sequence shown here is derived from an EMBL/GenBank/DDBJ whole genome shotgun (WGS) entry which is preliminary data.</text>
</comment>
<proteinExistence type="predicted"/>
<dbReference type="AlphaFoldDB" id="A0AAD5NDJ9"/>
<dbReference type="EMBL" id="JAHQIW010005313">
    <property type="protein sequence ID" value="KAJ1365594.1"/>
    <property type="molecule type" value="Genomic_DNA"/>
</dbReference>
<evidence type="ECO:0000313" key="1">
    <source>
        <dbReference type="EMBL" id="KAJ1365594.1"/>
    </source>
</evidence>
<organism evidence="1 2">
    <name type="scientific">Parelaphostrongylus tenuis</name>
    <name type="common">Meningeal worm</name>
    <dbReference type="NCBI Taxonomy" id="148309"/>
    <lineage>
        <taxon>Eukaryota</taxon>
        <taxon>Metazoa</taxon>
        <taxon>Ecdysozoa</taxon>
        <taxon>Nematoda</taxon>
        <taxon>Chromadorea</taxon>
        <taxon>Rhabditida</taxon>
        <taxon>Rhabditina</taxon>
        <taxon>Rhabditomorpha</taxon>
        <taxon>Strongyloidea</taxon>
        <taxon>Metastrongylidae</taxon>
        <taxon>Parelaphostrongylus</taxon>
    </lineage>
</organism>
<name>A0AAD5NDJ9_PARTN</name>
<accession>A0AAD5NDJ9</accession>
<keyword evidence="2" id="KW-1185">Reference proteome</keyword>
<evidence type="ECO:0000313" key="2">
    <source>
        <dbReference type="Proteomes" id="UP001196413"/>
    </source>
</evidence>